<feature type="disulfide bond" evidence="1">
    <location>
        <begin position="23"/>
        <end position="57"/>
    </location>
</feature>
<evidence type="ECO:0000256" key="2">
    <source>
        <dbReference type="SAM" id="SignalP"/>
    </source>
</evidence>
<dbReference type="PROSITE" id="PS51670">
    <property type="entry name" value="SHKT"/>
    <property type="match status" value="1"/>
</dbReference>
<comment type="caution">
    <text evidence="1">Lacks conserved residue(s) required for the propagation of feature annotation.</text>
</comment>
<dbReference type="EMBL" id="UYWY01024469">
    <property type="protein sequence ID" value="VDM48782.1"/>
    <property type="molecule type" value="Genomic_DNA"/>
</dbReference>
<organism evidence="5 6">
    <name type="scientific">Toxocara canis</name>
    <name type="common">Canine roundworm</name>
    <dbReference type="NCBI Taxonomy" id="6265"/>
    <lineage>
        <taxon>Eukaryota</taxon>
        <taxon>Metazoa</taxon>
        <taxon>Ecdysozoa</taxon>
        <taxon>Nematoda</taxon>
        <taxon>Chromadorea</taxon>
        <taxon>Rhabditida</taxon>
        <taxon>Spirurina</taxon>
        <taxon>Ascaridomorpha</taxon>
        <taxon>Ascaridoidea</taxon>
        <taxon>Toxocaridae</taxon>
        <taxon>Toxocara</taxon>
    </lineage>
</organism>
<name>A0A183V9P1_TOXCA</name>
<dbReference type="Proteomes" id="UP000050794">
    <property type="component" value="Unassembled WGS sequence"/>
</dbReference>
<dbReference type="Gene3D" id="1.10.10.1940">
    <property type="match status" value="1"/>
</dbReference>
<reference evidence="4 5" key="2">
    <citation type="submission" date="2018-11" db="EMBL/GenBank/DDBJ databases">
        <authorList>
            <consortium name="Pathogen Informatics"/>
        </authorList>
    </citation>
    <scope>NUCLEOTIDE SEQUENCE [LARGE SCALE GENOMIC DNA]</scope>
</reference>
<dbReference type="SMART" id="SM00254">
    <property type="entry name" value="ShKT"/>
    <property type="match status" value="1"/>
</dbReference>
<evidence type="ECO:0000256" key="1">
    <source>
        <dbReference type="PROSITE-ProRule" id="PRU01005"/>
    </source>
</evidence>
<keyword evidence="5" id="KW-1185">Reference proteome</keyword>
<feature type="signal peptide" evidence="2">
    <location>
        <begin position="1"/>
        <end position="18"/>
    </location>
</feature>
<feature type="chain" id="PRO_5044553693" evidence="2">
    <location>
        <begin position="19"/>
        <end position="71"/>
    </location>
</feature>
<proteinExistence type="predicted"/>
<keyword evidence="2" id="KW-0732">Signal</keyword>
<dbReference type="InterPro" id="IPR003582">
    <property type="entry name" value="ShKT_dom"/>
</dbReference>
<sequence>MFYPILLAISLLLLLSSAEKEECRDENDFCEEIAAFCSDPEFETLFAKGCKKTCNFCADSKGPDVRAESKE</sequence>
<dbReference type="Pfam" id="PF01549">
    <property type="entry name" value="ShK"/>
    <property type="match status" value="1"/>
</dbReference>
<evidence type="ECO:0000313" key="6">
    <source>
        <dbReference type="WBParaSite" id="TCNE_0001746201-mRNA-1"/>
    </source>
</evidence>
<dbReference type="WBParaSite" id="TCNE_0001746201-mRNA-1">
    <property type="protein sequence ID" value="TCNE_0001746201-mRNA-1"/>
    <property type="gene ID" value="TCNE_0001746201"/>
</dbReference>
<protein>
    <submittedName>
        <fullName evidence="6">ShKT domain-containing protein</fullName>
    </submittedName>
</protein>
<accession>A0A183V9P1</accession>
<gene>
    <name evidence="4" type="ORF">TCNE_LOCUS17461</name>
</gene>
<feature type="domain" description="ShKT" evidence="3">
    <location>
        <begin position="23"/>
        <end position="57"/>
    </location>
</feature>
<reference evidence="6" key="1">
    <citation type="submission" date="2016-06" db="UniProtKB">
        <authorList>
            <consortium name="WormBaseParasite"/>
        </authorList>
    </citation>
    <scope>IDENTIFICATION</scope>
</reference>
<evidence type="ECO:0000259" key="3">
    <source>
        <dbReference type="PROSITE" id="PS51670"/>
    </source>
</evidence>
<evidence type="ECO:0000313" key="4">
    <source>
        <dbReference type="EMBL" id="VDM48782.1"/>
    </source>
</evidence>
<evidence type="ECO:0000313" key="5">
    <source>
        <dbReference type="Proteomes" id="UP000050794"/>
    </source>
</evidence>
<keyword evidence="1" id="KW-1015">Disulfide bond</keyword>
<dbReference type="AlphaFoldDB" id="A0A183V9P1"/>